<comment type="caution">
    <text evidence="1">The sequence shown here is derived from an EMBL/GenBank/DDBJ whole genome shotgun (WGS) entry which is preliminary data.</text>
</comment>
<dbReference type="AlphaFoldDB" id="A0A8J3Z9Z1"/>
<proteinExistence type="predicted"/>
<dbReference type="Pfam" id="PF14559">
    <property type="entry name" value="TPR_19"/>
    <property type="match status" value="1"/>
</dbReference>
<gene>
    <name evidence="1" type="ORF">Vau01_078200</name>
</gene>
<accession>A0A8J3Z9Z1</accession>
<keyword evidence="2" id="KW-1185">Reference proteome</keyword>
<sequence length="398" mass="44546">MDRPGGFEYDNEPIDDADRQQAEELRASLYRSDASPAQNTETAVRHLLDQAAQRIAGKRYQSAIALFDEVLGLAPTNAQALAGKAKCYLCLHNLRPALDAARVAARHADTPELVDAVRAIHDECVRALSDRHLEAARQALRSRQFQRAVDLVEHISGVRADDPTFVEIRAYAHDRLRRSLPPDERRNGGPRQKLVHDELQRVLSWLTSDELDQADDALTRKLYAEAVTVLDRASRIDPRGVRVAFLGAIAIYQHVAADLESAFDDQRPPDLAAAEANLRRAVEMVEFVAADPLYREDCVAVRENVDRLARMVADFRAKRARARPVNECVRRFNAIADINLGRTIPYQQASNLKRTLASLATDVARLRPNYDSRSQEARTLADLAKATAELLRQLNDVI</sequence>
<protein>
    <recommendedName>
        <fullName evidence="3">Tetratricopeptide repeat-containing protein</fullName>
    </recommendedName>
</protein>
<dbReference type="SUPFAM" id="SSF48452">
    <property type="entry name" value="TPR-like"/>
    <property type="match status" value="1"/>
</dbReference>
<evidence type="ECO:0000313" key="2">
    <source>
        <dbReference type="Proteomes" id="UP000612585"/>
    </source>
</evidence>
<dbReference type="Proteomes" id="UP000612585">
    <property type="component" value="Unassembled WGS sequence"/>
</dbReference>
<dbReference type="Gene3D" id="1.25.40.10">
    <property type="entry name" value="Tetratricopeptide repeat domain"/>
    <property type="match status" value="1"/>
</dbReference>
<organism evidence="1 2">
    <name type="scientific">Virgisporangium aurantiacum</name>
    <dbReference type="NCBI Taxonomy" id="175570"/>
    <lineage>
        <taxon>Bacteria</taxon>
        <taxon>Bacillati</taxon>
        <taxon>Actinomycetota</taxon>
        <taxon>Actinomycetes</taxon>
        <taxon>Micromonosporales</taxon>
        <taxon>Micromonosporaceae</taxon>
        <taxon>Virgisporangium</taxon>
    </lineage>
</organism>
<dbReference type="EMBL" id="BOPG01000051">
    <property type="protein sequence ID" value="GIJ60304.1"/>
    <property type="molecule type" value="Genomic_DNA"/>
</dbReference>
<name>A0A8J3Z9Z1_9ACTN</name>
<dbReference type="RefSeq" id="WP_204004394.1">
    <property type="nucleotide sequence ID" value="NZ_BOPG01000051.1"/>
</dbReference>
<dbReference type="InterPro" id="IPR011990">
    <property type="entry name" value="TPR-like_helical_dom_sf"/>
</dbReference>
<evidence type="ECO:0000313" key="1">
    <source>
        <dbReference type="EMBL" id="GIJ60304.1"/>
    </source>
</evidence>
<evidence type="ECO:0008006" key="3">
    <source>
        <dbReference type="Google" id="ProtNLM"/>
    </source>
</evidence>
<reference evidence="1" key="1">
    <citation type="submission" date="2021-01" db="EMBL/GenBank/DDBJ databases">
        <title>Whole genome shotgun sequence of Virgisporangium aurantiacum NBRC 16421.</title>
        <authorList>
            <person name="Komaki H."/>
            <person name="Tamura T."/>
        </authorList>
    </citation>
    <scope>NUCLEOTIDE SEQUENCE</scope>
    <source>
        <strain evidence="1">NBRC 16421</strain>
    </source>
</reference>